<feature type="coiled-coil region" evidence="1">
    <location>
        <begin position="500"/>
        <end position="534"/>
    </location>
</feature>
<protein>
    <submittedName>
        <fullName evidence="3">Uncharacterized protein</fullName>
    </submittedName>
</protein>
<feature type="compositionally biased region" description="Pro residues" evidence="2">
    <location>
        <begin position="354"/>
        <end position="378"/>
    </location>
</feature>
<dbReference type="EMBL" id="AP025628">
    <property type="protein sequence ID" value="BDG59911.1"/>
    <property type="molecule type" value="Genomic_DNA"/>
</dbReference>
<feature type="region of interest" description="Disordered" evidence="2">
    <location>
        <begin position="303"/>
        <end position="401"/>
    </location>
</feature>
<keyword evidence="1" id="KW-0175">Coiled coil</keyword>
<proteinExistence type="predicted"/>
<evidence type="ECO:0000313" key="4">
    <source>
        <dbReference type="Proteomes" id="UP001163687"/>
    </source>
</evidence>
<keyword evidence="4" id="KW-1185">Reference proteome</keyword>
<name>A0AA35G5Q7_9FIRM</name>
<evidence type="ECO:0000256" key="2">
    <source>
        <dbReference type="SAM" id="MobiDB-lite"/>
    </source>
</evidence>
<feature type="compositionally biased region" description="Gly residues" evidence="2">
    <location>
        <begin position="341"/>
        <end position="350"/>
    </location>
</feature>
<feature type="coiled-coil region" evidence="1">
    <location>
        <begin position="574"/>
        <end position="679"/>
    </location>
</feature>
<dbReference type="Proteomes" id="UP001163687">
    <property type="component" value="Chromosome"/>
</dbReference>
<sequence length="717" mass="78521">MAIAAGAGFGGSTKKKPGMGDVQAASKPAPKPNTASLTQQLAKAKQDWIAASQRGDTAAMAAAHARANQLRAMGANEAEANRMATGRPEGLVSRPAPSAPSRPSTPSTPRRDRTPVGTSVNEGLAQIPRAPAPSRPSGGAGMGDVRRTEAQSPGLGAIQRRLGSQGSDYVPSVVRLPQAPQAPKLPAGLDYFLNREANIQRQAEQMNTILGSVQQGPKAFRSAVMTSAYSSTGTMPRTTPYAEAARPAEVNDAIMELAAAKRAWMEAQARGDTAAMQQAHERANQIRARLGNYAQEAERAANQIATGRPEGLPQRPATAPTGGMAPAQTGAAAPSRPAGSAGTGRTGAGGASQPQPPPQEPPQPPPSEPPAWLLPPEEPPGRPELPEPPAPYEPESAEQLRSDLQEGAALFRAIQNEPIDVQAYFTAAASQILELAKQLEQEIRQEFEKQQTVLDPQTEEALRVLREQMELTLQATREDLNRRGLFESGILLELENRIRKQGLTDQQKILAQRLQALRDKLETRLNQIREWRLKTAGDLYSQAAKSQAEAALDYEKRRADFAKAFMEMRVKQRRQQYEDAVARYDRDIERRLKEYDRLYEQYRDAKEDEKWQYEQELKLLELQLETDYRAKELEIRRQEAQRRARGSGSSGGDATLDYIRNLAADLEDGSKTIDQAQSDVWDNREALQAVGVDPHAVLRWIDQVARTARPTVGQLLR</sequence>
<feature type="coiled-coil region" evidence="1">
    <location>
        <begin position="276"/>
        <end position="303"/>
    </location>
</feature>
<reference evidence="3" key="1">
    <citation type="submission" date="2022-03" db="EMBL/GenBank/DDBJ databases">
        <title>Complete genome sequence of Caldinitratiruptor microaerophilus.</title>
        <authorList>
            <person name="Mukaiyama R."/>
            <person name="Nishiyama T."/>
            <person name="Ueda K."/>
        </authorList>
    </citation>
    <scope>NUCLEOTIDE SEQUENCE</scope>
    <source>
        <strain evidence="3">JCM 16183</strain>
    </source>
</reference>
<evidence type="ECO:0000256" key="1">
    <source>
        <dbReference type="SAM" id="Coils"/>
    </source>
</evidence>
<organism evidence="3 4">
    <name type="scientific">Caldinitratiruptor microaerophilus</name>
    <dbReference type="NCBI Taxonomy" id="671077"/>
    <lineage>
        <taxon>Bacteria</taxon>
        <taxon>Bacillati</taxon>
        <taxon>Bacillota</taxon>
        <taxon>Clostridia</taxon>
        <taxon>Eubacteriales</taxon>
        <taxon>Symbiobacteriaceae</taxon>
        <taxon>Caldinitratiruptor</taxon>
    </lineage>
</organism>
<dbReference type="AlphaFoldDB" id="A0AA35G5Q7"/>
<feature type="compositionally biased region" description="Low complexity" evidence="2">
    <location>
        <begin position="93"/>
        <end position="108"/>
    </location>
</feature>
<feature type="compositionally biased region" description="Low complexity" evidence="2">
    <location>
        <begin position="58"/>
        <end position="67"/>
    </location>
</feature>
<feature type="compositionally biased region" description="Low complexity" evidence="2">
    <location>
        <begin position="316"/>
        <end position="340"/>
    </location>
</feature>
<dbReference type="KEGG" id="cmic:caldi_10010"/>
<gene>
    <name evidence="3" type="ORF">caldi_10010</name>
</gene>
<evidence type="ECO:0000313" key="3">
    <source>
        <dbReference type="EMBL" id="BDG59911.1"/>
    </source>
</evidence>
<accession>A0AA35G5Q7</accession>
<feature type="region of interest" description="Disordered" evidence="2">
    <location>
        <begin position="1"/>
        <end position="147"/>
    </location>
</feature>